<dbReference type="AlphaFoldDB" id="A0A848MK43"/>
<dbReference type="RefSeq" id="WP_169403358.1">
    <property type="nucleotide sequence ID" value="NZ_JAADJU010000006.1"/>
</dbReference>
<keyword evidence="1" id="KW-1133">Transmembrane helix</keyword>
<dbReference type="Pfam" id="PF13689">
    <property type="entry name" value="DUF4154"/>
    <property type="match status" value="1"/>
</dbReference>
<accession>A0A848MK43</accession>
<evidence type="ECO:0000313" key="3">
    <source>
        <dbReference type="Proteomes" id="UP000585363"/>
    </source>
</evidence>
<keyword evidence="1" id="KW-0812">Transmembrane</keyword>
<organism evidence="2 3">
    <name type="scientific">Rouxiella aceris</name>
    <dbReference type="NCBI Taxonomy" id="2703884"/>
    <lineage>
        <taxon>Bacteria</taxon>
        <taxon>Pseudomonadati</taxon>
        <taxon>Pseudomonadota</taxon>
        <taxon>Gammaproteobacteria</taxon>
        <taxon>Enterobacterales</taxon>
        <taxon>Yersiniaceae</taxon>
        <taxon>Rouxiella</taxon>
    </lineage>
</organism>
<dbReference type="EMBL" id="JAADJU010000006">
    <property type="protein sequence ID" value="NMP27643.1"/>
    <property type="molecule type" value="Genomic_DNA"/>
</dbReference>
<reference evidence="2 3" key="2">
    <citation type="submission" date="2020-06" db="EMBL/GenBank/DDBJ databases">
        <title>Polyphasic characterization of a Rahnella strain isolated from tree sap.</title>
        <authorList>
            <person name="Kim I.S."/>
        </authorList>
    </citation>
    <scope>NUCLEOTIDE SEQUENCE [LARGE SCALE GENOMIC DNA]</scope>
    <source>
        <strain evidence="2 3">SAP-1</strain>
    </source>
</reference>
<dbReference type="Proteomes" id="UP000585363">
    <property type="component" value="Unassembled WGS sequence"/>
</dbReference>
<keyword evidence="1" id="KW-0472">Membrane</keyword>
<gene>
    <name evidence="2" type="ORF">GW590_12320</name>
</gene>
<evidence type="ECO:0000313" key="2">
    <source>
        <dbReference type="EMBL" id="NMP27643.1"/>
    </source>
</evidence>
<feature type="transmembrane region" description="Helical" evidence="1">
    <location>
        <begin position="20"/>
        <end position="37"/>
    </location>
</feature>
<evidence type="ECO:0000256" key="1">
    <source>
        <dbReference type="SAM" id="Phobius"/>
    </source>
</evidence>
<reference evidence="2 3" key="1">
    <citation type="submission" date="2020-01" db="EMBL/GenBank/DDBJ databases">
        <authorList>
            <person name="Lee S.D."/>
        </authorList>
    </citation>
    <scope>NUCLEOTIDE SEQUENCE [LARGE SCALE GENOMIC DNA]</scope>
    <source>
        <strain evidence="2 3">SAP-1</strain>
    </source>
</reference>
<proteinExistence type="predicted"/>
<name>A0A848MK43_9GAMM</name>
<keyword evidence="3" id="KW-1185">Reference proteome</keyword>
<sequence length="209" mass="22669">MTITRHVKDVTSKARVTKRGFIGLLFFLIISLIFSLAETNAQTARVPEAAGKTAMVAPEPTQTELVSKTVLGILSFSIWPSRPPPDTLRLCVIPPVVYAAGLVSSNKNITGKTLEVSTQLLSNAKLSSSCDAIYSGLMTTEQQRDLYDSISGHPVLTLSENDDACALANAFCLIINPGHIDFKLNRDTLSRSGVRVNPNVLQLAREKED</sequence>
<comment type="caution">
    <text evidence="2">The sequence shown here is derived from an EMBL/GenBank/DDBJ whole genome shotgun (WGS) entry which is preliminary data.</text>
</comment>
<dbReference type="InterPro" id="IPR025293">
    <property type="entry name" value="YfiR/HmsC-like"/>
</dbReference>
<protein>
    <submittedName>
        <fullName evidence="2">YfiR family protein</fullName>
    </submittedName>
</protein>